<comment type="caution">
    <text evidence="2">The sequence shown here is derived from an EMBL/GenBank/DDBJ whole genome shotgun (WGS) entry which is preliminary data.</text>
</comment>
<accession>A0A2P4ZYP8</accession>
<evidence type="ECO:0000313" key="3">
    <source>
        <dbReference type="Proteomes" id="UP000054821"/>
    </source>
</evidence>
<evidence type="ECO:0000256" key="1">
    <source>
        <dbReference type="SAM" id="MobiDB-lite"/>
    </source>
</evidence>
<dbReference type="RefSeq" id="XP_018659548.1">
    <property type="nucleotide sequence ID" value="XM_018807214.1"/>
</dbReference>
<dbReference type="AlphaFoldDB" id="A0A2P4ZYP8"/>
<dbReference type="Proteomes" id="UP000054821">
    <property type="component" value="Unassembled WGS sequence"/>
</dbReference>
<feature type="compositionally biased region" description="Polar residues" evidence="1">
    <location>
        <begin position="168"/>
        <end position="177"/>
    </location>
</feature>
<organism evidence="2 3">
    <name type="scientific">Trichoderma gamsii</name>
    <dbReference type="NCBI Taxonomy" id="398673"/>
    <lineage>
        <taxon>Eukaryota</taxon>
        <taxon>Fungi</taxon>
        <taxon>Dikarya</taxon>
        <taxon>Ascomycota</taxon>
        <taxon>Pezizomycotina</taxon>
        <taxon>Sordariomycetes</taxon>
        <taxon>Hypocreomycetidae</taxon>
        <taxon>Hypocreales</taxon>
        <taxon>Hypocreaceae</taxon>
        <taxon>Trichoderma</taxon>
    </lineage>
</organism>
<keyword evidence="3" id="KW-1185">Reference proteome</keyword>
<protein>
    <submittedName>
        <fullName evidence="2">Uncharacterized protein</fullName>
    </submittedName>
</protein>
<feature type="region of interest" description="Disordered" evidence="1">
    <location>
        <begin position="25"/>
        <end position="177"/>
    </location>
</feature>
<evidence type="ECO:0000313" key="2">
    <source>
        <dbReference type="EMBL" id="PON29406.1"/>
    </source>
</evidence>
<dbReference type="EMBL" id="JPDN02000004">
    <property type="protein sequence ID" value="PON29406.1"/>
    <property type="molecule type" value="Genomic_DNA"/>
</dbReference>
<feature type="compositionally biased region" description="Low complexity" evidence="1">
    <location>
        <begin position="28"/>
        <end position="42"/>
    </location>
</feature>
<gene>
    <name evidence="2" type="ORF">TGAM01_v201655</name>
</gene>
<sequence length="291" mass="31154">MPAEEQKQVAASVLDQKADAVSWMYPASSSSSSTSTGTSTSTKRQQQLWRRRSQDEALGGDQTRALGGTRSQCPGPERGEKPESRLQQHKSNEEAAGQQKVPKESSAVEQAERLQRLSGKRAFGEGGASNGGRLINRNSKSDQIRPRLTVQEAGPAQPENSAGGGWSRQKQQQLEMWSHQSGQAALVSERIDSLYVGDNPACSSPVVSVPATVSGYPGRSRASGLPSVLPRECGQTNDEACLVYFTAPFRSSSSSFSGLEHAPSNHEEGRAMHGRGPPLARLDPVDKAARS</sequence>
<proteinExistence type="predicted"/>
<name>A0A2P4ZYP8_9HYPO</name>
<feature type="region of interest" description="Disordered" evidence="1">
    <location>
        <begin position="252"/>
        <end position="291"/>
    </location>
</feature>
<dbReference type="GeneID" id="29987297"/>
<reference evidence="2 3" key="1">
    <citation type="journal article" date="2016" name="Genome Announc.">
        <title>Draft Whole-Genome Sequence of Trichoderma gamsii T6085, a Promising Biocontrol Agent of Fusarium Head Blight on Wheat.</title>
        <authorList>
            <person name="Baroncelli R."/>
            <person name="Zapparata A."/>
            <person name="Piaggeschi G."/>
            <person name="Sarrocco S."/>
            <person name="Vannacci G."/>
        </authorList>
    </citation>
    <scope>NUCLEOTIDE SEQUENCE [LARGE SCALE GENOMIC DNA]</scope>
    <source>
        <strain evidence="2 3">T6085</strain>
    </source>
</reference>
<feature type="compositionally biased region" description="Basic and acidic residues" evidence="1">
    <location>
        <begin position="77"/>
        <end position="93"/>
    </location>
</feature>